<evidence type="ECO:0000256" key="6">
    <source>
        <dbReference type="SAM" id="MobiDB-lite"/>
    </source>
</evidence>
<evidence type="ECO:0000256" key="8">
    <source>
        <dbReference type="SAM" id="SignalP"/>
    </source>
</evidence>
<keyword evidence="7" id="KW-0472">Membrane</keyword>
<evidence type="ECO:0000256" key="1">
    <source>
        <dbReference type="ARBA" id="ARBA00001231"/>
    </source>
</evidence>
<keyword evidence="11" id="KW-1185">Reference proteome</keyword>
<feature type="compositionally biased region" description="Low complexity" evidence="6">
    <location>
        <begin position="653"/>
        <end position="673"/>
    </location>
</feature>
<feature type="signal peptide" evidence="8">
    <location>
        <begin position="1"/>
        <end position="37"/>
    </location>
</feature>
<proteinExistence type="inferred from homology"/>
<evidence type="ECO:0000313" key="10">
    <source>
        <dbReference type="EMBL" id="TQE95434.1"/>
    </source>
</evidence>
<dbReference type="Pfam" id="PF00933">
    <property type="entry name" value="Glyco_hydro_3"/>
    <property type="match status" value="1"/>
</dbReference>
<evidence type="ECO:0000256" key="5">
    <source>
        <dbReference type="ARBA" id="ARBA00023295"/>
    </source>
</evidence>
<evidence type="ECO:0000256" key="2">
    <source>
        <dbReference type="ARBA" id="ARBA00005336"/>
    </source>
</evidence>
<dbReference type="InterPro" id="IPR001764">
    <property type="entry name" value="Glyco_hydro_3_N"/>
</dbReference>
<keyword evidence="5" id="KW-0326">Glycosidase</keyword>
<dbReference type="Gene3D" id="3.20.20.300">
    <property type="entry name" value="Glycoside hydrolase, family 3, N-terminal domain"/>
    <property type="match status" value="1"/>
</dbReference>
<feature type="transmembrane region" description="Helical" evidence="7">
    <location>
        <begin position="992"/>
        <end position="1011"/>
    </location>
</feature>
<dbReference type="PANTHER" id="PTHR30480">
    <property type="entry name" value="BETA-HEXOSAMINIDASE-RELATED"/>
    <property type="match status" value="1"/>
</dbReference>
<dbReference type="InterPro" id="IPR017853">
    <property type="entry name" value="GH"/>
</dbReference>
<protein>
    <recommendedName>
        <fullName evidence="3">beta-N-acetylhexosaminidase</fullName>
        <ecNumber evidence="3">3.2.1.52</ecNumber>
    </recommendedName>
</protein>
<comment type="caution">
    <text evidence="10">The sequence shown here is derived from an EMBL/GenBank/DDBJ whole genome shotgun (WGS) entry which is preliminary data.</text>
</comment>
<evidence type="ECO:0000259" key="9">
    <source>
        <dbReference type="Pfam" id="PF00933"/>
    </source>
</evidence>
<evidence type="ECO:0000313" key="11">
    <source>
        <dbReference type="Proteomes" id="UP000317371"/>
    </source>
</evidence>
<keyword evidence="8" id="KW-0732">Signal</keyword>
<feature type="region of interest" description="Disordered" evidence="6">
    <location>
        <begin position="645"/>
        <end position="702"/>
    </location>
</feature>
<gene>
    <name evidence="10" type="ORF">FKZ61_12615</name>
</gene>
<dbReference type="GO" id="GO:0004563">
    <property type="term" value="F:beta-N-acetylhexosaminidase activity"/>
    <property type="evidence" value="ECO:0007669"/>
    <property type="project" value="UniProtKB-EC"/>
</dbReference>
<dbReference type="InterPro" id="IPR036962">
    <property type="entry name" value="Glyco_hydro_3_N_sf"/>
</dbReference>
<keyword evidence="7" id="KW-1133">Transmembrane helix</keyword>
<evidence type="ECO:0000256" key="3">
    <source>
        <dbReference type="ARBA" id="ARBA00012663"/>
    </source>
</evidence>
<dbReference type="GO" id="GO:0009254">
    <property type="term" value="P:peptidoglycan turnover"/>
    <property type="evidence" value="ECO:0007669"/>
    <property type="project" value="TreeGrafter"/>
</dbReference>
<feature type="domain" description="Glycoside hydrolase family 3 N-terminal" evidence="9">
    <location>
        <begin position="187"/>
        <end position="495"/>
    </location>
</feature>
<dbReference type="EC" id="3.2.1.52" evidence="3"/>
<dbReference type="PANTHER" id="PTHR30480:SF13">
    <property type="entry name" value="BETA-HEXOSAMINIDASE"/>
    <property type="match status" value="1"/>
</dbReference>
<dbReference type="Proteomes" id="UP000317371">
    <property type="component" value="Unassembled WGS sequence"/>
</dbReference>
<dbReference type="SUPFAM" id="SSF51445">
    <property type="entry name" value="(Trans)glycosidases"/>
    <property type="match status" value="1"/>
</dbReference>
<comment type="catalytic activity">
    <reaction evidence="1">
        <text>Hydrolysis of terminal non-reducing N-acetyl-D-hexosamine residues in N-acetyl-beta-D-hexosaminides.</text>
        <dbReference type="EC" id="3.2.1.52"/>
    </reaction>
</comment>
<dbReference type="AlphaFoldDB" id="A0A540VF96"/>
<comment type="similarity">
    <text evidence="2">Belongs to the glycosyl hydrolase 3 family.</text>
</comment>
<name>A0A540VF96_9CHLR</name>
<evidence type="ECO:0000256" key="7">
    <source>
        <dbReference type="SAM" id="Phobius"/>
    </source>
</evidence>
<feature type="region of interest" description="Disordered" evidence="6">
    <location>
        <begin position="37"/>
        <end position="62"/>
    </location>
</feature>
<dbReference type="OrthoDB" id="9805821at2"/>
<feature type="transmembrane region" description="Helical" evidence="7">
    <location>
        <begin position="1054"/>
        <end position="1074"/>
    </location>
</feature>
<keyword evidence="7" id="KW-0812">Transmembrane</keyword>
<keyword evidence="4" id="KW-0378">Hydrolase</keyword>
<dbReference type="InterPro" id="IPR050226">
    <property type="entry name" value="NagZ_Beta-hexosaminidase"/>
</dbReference>
<evidence type="ECO:0000256" key="4">
    <source>
        <dbReference type="ARBA" id="ARBA00022801"/>
    </source>
</evidence>
<organism evidence="10 11">
    <name type="scientific">Litorilinea aerophila</name>
    <dbReference type="NCBI Taxonomy" id="1204385"/>
    <lineage>
        <taxon>Bacteria</taxon>
        <taxon>Bacillati</taxon>
        <taxon>Chloroflexota</taxon>
        <taxon>Caldilineae</taxon>
        <taxon>Caldilineales</taxon>
        <taxon>Caldilineaceae</taxon>
        <taxon>Litorilinea</taxon>
    </lineage>
</organism>
<sequence length="1078" mass="115664">MINYRTQIFTHPRSIHAVLQLLLVVALLLASIPPVHAQSQDSNGPTGDESTPGQATPQVTPTADPTLAAEQALEAQIDALLASMTVADRVGQLFLISFEGNDISFDSDIAELIYGYRVGGVLLSPENGNFSNEKGVDTPRQVASLINRLQALAYGLLLPEERALQPIPDEPWPPPGMISMEQMTGAPPLNIPLFVAVEQAGDDLPSTALRRGFTPLPSAMALGATWNQTLARQVGEIVGRELRAVGVNLLLGPNLDVIEAPRADRVGSLGLQSFGGDPYWVSQIGRAYITGVHQGGQGRVATIARHFPGAGSADRLPDDEVAIVQKSQQELEQMALPPFQTVTRRASSILRLAGDPGATDGLMSSHMRYTGFQGNTPGRSTPISLTPDLTQVLEMEGMGTWRGQGGLLVSNALGIPAIRRYYSPNLDEFPYRRIAMEAFSAGHDILLLDRFSLDDRWENEKANIKETIAFFQERYINDPDFAAQVDAAVRRILRLKLRLYTAPVPTTAPTLLPIPPITATLALNNVLVQADDLSVLGGEQRANALAVVGQVAREAVTLLYPDPANAADLAPPMIQPGDHLLIFTDSRLVQECPGCVAETAINPDELAQIMLRLYGPGGTGQIQEEQVTSLTFSDLAQLLDTEEAAAAHPPAKDPSSTSTPSTSTPPAEASPAAGAPPPAEGEVAGTTGEQASTTDEELLDKNEKTRLQIQQATWLIFAMLDVVPEQYPNSNIVKRFLRLHGEQLANKQVVVLSFHAPYFLDTTEIGKLNVYYGLYSKTQPFLEAAVRALFRSFTPGGAPPVGVPGTRFSNLADRLRPDPNRPIDLHLLVDETEIASLQTIDTDEPPPTVDVGTMLRIQVGPVYDLNGKVVPDGTRVNFQLIYEGEELALPIEPAMTRNGIAIRDVLLERSGMLRVAAQAGQATTGQAITLNVQGTALAETGNGSAAENASAASAAADMTSTTAMTGPAQVAALVENTPGGAENLPENRIPSLIIALLTIAATLSLLLIVEVRVLPRAILVHSMLWAVIFGLAAYILYGLGWLPGSQWLQSSLRIWGAGVVVFIAMLFPLVWLQLRMEP</sequence>
<feature type="chain" id="PRO_5021994453" description="beta-N-acetylhexosaminidase" evidence="8">
    <location>
        <begin position="38"/>
        <end position="1078"/>
    </location>
</feature>
<reference evidence="10 11" key="1">
    <citation type="submission" date="2019-06" db="EMBL/GenBank/DDBJ databases">
        <title>Genome sequence of Litorilinea aerophila BAA-2444.</title>
        <authorList>
            <person name="Maclea K.S."/>
            <person name="Maurais E.G."/>
            <person name="Iannazzi L.C."/>
        </authorList>
    </citation>
    <scope>NUCLEOTIDE SEQUENCE [LARGE SCALE GENOMIC DNA]</scope>
    <source>
        <strain evidence="10 11">ATCC BAA-2444</strain>
    </source>
</reference>
<accession>A0A540VF96</accession>
<dbReference type="EMBL" id="VIGC01000014">
    <property type="protein sequence ID" value="TQE95434.1"/>
    <property type="molecule type" value="Genomic_DNA"/>
</dbReference>
<dbReference type="RefSeq" id="WP_141610490.1">
    <property type="nucleotide sequence ID" value="NZ_VIGC02000014.1"/>
</dbReference>
<feature type="transmembrane region" description="Helical" evidence="7">
    <location>
        <begin position="1023"/>
        <end position="1042"/>
    </location>
</feature>
<dbReference type="InParanoid" id="A0A540VF96"/>
<dbReference type="GO" id="GO:0005975">
    <property type="term" value="P:carbohydrate metabolic process"/>
    <property type="evidence" value="ECO:0007669"/>
    <property type="project" value="InterPro"/>
</dbReference>